<keyword evidence="2" id="KW-1185">Reference proteome</keyword>
<reference evidence="1 2" key="1">
    <citation type="submission" date="2018-04" db="EMBL/GenBank/DDBJ databases">
        <title>Genomic Encyclopedia of Archaeal and Bacterial Type Strains, Phase II (KMG-II): from individual species to whole genera.</title>
        <authorList>
            <person name="Goeker M."/>
        </authorList>
    </citation>
    <scope>NUCLEOTIDE SEQUENCE [LARGE SCALE GENOMIC DNA]</scope>
    <source>
        <strain evidence="1 2">DSM 45787</strain>
    </source>
</reference>
<dbReference type="OrthoDB" id="1955035at2"/>
<dbReference type="RefSeq" id="WP_108023146.1">
    <property type="nucleotide sequence ID" value="NZ_QBKR01000010.1"/>
</dbReference>
<sequence>MGTTFEKTILAVVSSNREQVAGGAPLFYEKDRKQVQETAFLLEKILDGMAHELNDHTMIIVRHGS</sequence>
<accession>A0A2T6BUY3</accession>
<organism evidence="1 2">
    <name type="scientific">Melghirimyces profundicolus</name>
    <dbReference type="NCBI Taxonomy" id="1242148"/>
    <lineage>
        <taxon>Bacteria</taxon>
        <taxon>Bacillati</taxon>
        <taxon>Bacillota</taxon>
        <taxon>Bacilli</taxon>
        <taxon>Bacillales</taxon>
        <taxon>Thermoactinomycetaceae</taxon>
        <taxon>Melghirimyces</taxon>
    </lineage>
</organism>
<gene>
    <name evidence="1" type="ORF">C8P63_11032</name>
</gene>
<dbReference type="EMBL" id="QBKR01000010">
    <property type="protein sequence ID" value="PTX59888.1"/>
    <property type="molecule type" value="Genomic_DNA"/>
</dbReference>
<proteinExistence type="predicted"/>
<comment type="caution">
    <text evidence="1">The sequence shown here is derived from an EMBL/GenBank/DDBJ whole genome shotgun (WGS) entry which is preliminary data.</text>
</comment>
<dbReference type="Pfam" id="PF21835">
    <property type="entry name" value="YIEGIA_cap"/>
    <property type="match status" value="1"/>
</dbReference>
<dbReference type="AlphaFoldDB" id="A0A2T6BUY3"/>
<evidence type="ECO:0000313" key="2">
    <source>
        <dbReference type="Proteomes" id="UP000244240"/>
    </source>
</evidence>
<name>A0A2T6BUY3_9BACL</name>
<protein>
    <submittedName>
        <fullName evidence="1">Uncharacterized protein</fullName>
    </submittedName>
</protein>
<evidence type="ECO:0000313" key="1">
    <source>
        <dbReference type="EMBL" id="PTX59888.1"/>
    </source>
</evidence>
<dbReference type="InterPro" id="IPR054055">
    <property type="entry name" value="YpzH"/>
</dbReference>
<dbReference type="Proteomes" id="UP000244240">
    <property type="component" value="Unassembled WGS sequence"/>
</dbReference>